<evidence type="ECO:0000256" key="1">
    <source>
        <dbReference type="SAM" id="MobiDB-lite"/>
    </source>
</evidence>
<feature type="region of interest" description="Disordered" evidence="1">
    <location>
        <begin position="1"/>
        <end position="25"/>
    </location>
</feature>
<dbReference type="AlphaFoldDB" id="A0A0C9XQA3"/>
<feature type="compositionally biased region" description="Polar residues" evidence="1">
    <location>
        <begin position="10"/>
        <end position="20"/>
    </location>
</feature>
<protein>
    <submittedName>
        <fullName evidence="2">Uncharacterized protein</fullName>
    </submittedName>
</protein>
<proteinExistence type="predicted"/>
<name>A0A0C9XQA3_9AGAM</name>
<sequence length="71" mass="7715">MTCTAPMELQPNTFSIPQQASGGSSSRLSERVVLVGVRSTMRVAEFALGHSDCPVALYFPKSDRHLGDDFN</sequence>
<evidence type="ECO:0000313" key="3">
    <source>
        <dbReference type="Proteomes" id="UP000054018"/>
    </source>
</evidence>
<dbReference type="Proteomes" id="UP000054018">
    <property type="component" value="Unassembled WGS sequence"/>
</dbReference>
<dbReference type="EMBL" id="KN833938">
    <property type="protein sequence ID" value="KIK14440.1"/>
    <property type="molecule type" value="Genomic_DNA"/>
</dbReference>
<organism evidence="2 3">
    <name type="scientific">Pisolithus microcarpus 441</name>
    <dbReference type="NCBI Taxonomy" id="765257"/>
    <lineage>
        <taxon>Eukaryota</taxon>
        <taxon>Fungi</taxon>
        <taxon>Dikarya</taxon>
        <taxon>Basidiomycota</taxon>
        <taxon>Agaricomycotina</taxon>
        <taxon>Agaricomycetes</taxon>
        <taxon>Agaricomycetidae</taxon>
        <taxon>Boletales</taxon>
        <taxon>Sclerodermatineae</taxon>
        <taxon>Pisolithaceae</taxon>
        <taxon>Pisolithus</taxon>
    </lineage>
</organism>
<gene>
    <name evidence="2" type="ORF">PISMIDRAFT_687990</name>
</gene>
<reference evidence="3" key="2">
    <citation type="submission" date="2015-01" db="EMBL/GenBank/DDBJ databases">
        <title>Evolutionary Origins and Diversification of the Mycorrhizal Mutualists.</title>
        <authorList>
            <consortium name="DOE Joint Genome Institute"/>
            <consortium name="Mycorrhizal Genomics Consortium"/>
            <person name="Kohler A."/>
            <person name="Kuo A."/>
            <person name="Nagy L.G."/>
            <person name="Floudas D."/>
            <person name="Copeland A."/>
            <person name="Barry K.W."/>
            <person name="Cichocki N."/>
            <person name="Veneault-Fourrey C."/>
            <person name="LaButti K."/>
            <person name="Lindquist E.A."/>
            <person name="Lipzen A."/>
            <person name="Lundell T."/>
            <person name="Morin E."/>
            <person name="Murat C."/>
            <person name="Riley R."/>
            <person name="Ohm R."/>
            <person name="Sun H."/>
            <person name="Tunlid A."/>
            <person name="Henrissat B."/>
            <person name="Grigoriev I.V."/>
            <person name="Hibbett D.S."/>
            <person name="Martin F."/>
        </authorList>
    </citation>
    <scope>NUCLEOTIDE SEQUENCE [LARGE SCALE GENOMIC DNA]</scope>
    <source>
        <strain evidence="3">441</strain>
    </source>
</reference>
<dbReference type="HOGENOM" id="CLU_2740989_0_0_1"/>
<keyword evidence="3" id="KW-1185">Reference proteome</keyword>
<evidence type="ECO:0000313" key="2">
    <source>
        <dbReference type="EMBL" id="KIK14440.1"/>
    </source>
</evidence>
<accession>A0A0C9XQA3</accession>
<reference evidence="2 3" key="1">
    <citation type="submission" date="2014-04" db="EMBL/GenBank/DDBJ databases">
        <authorList>
            <consortium name="DOE Joint Genome Institute"/>
            <person name="Kuo A."/>
            <person name="Kohler A."/>
            <person name="Costa M.D."/>
            <person name="Nagy L.G."/>
            <person name="Floudas D."/>
            <person name="Copeland A."/>
            <person name="Barry K.W."/>
            <person name="Cichocki N."/>
            <person name="Veneault-Fourrey C."/>
            <person name="LaButti K."/>
            <person name="Lindquist E.A."/>
            <person name="Lipzen A."/>
            <person name="Lundell T."/>
            <person name="Morin E."/>
            <person name="Murat C."/>
            <person name="Sun H."/>
            <person name="Tunlid A."/>
            <person name="Henrissat B."/>
            <person name="Grigoriev I.V."/>
            <person name="Hibbett D.S."/>
            <person name="Martin F."/>
            <person name="Nordberg H.P."/>
            <person name="Cantor M.N."/>
            <person name="Hua S.X."/>
        </authorList>
    </citation>
    <scope>NUCLEOTIDE SEQUENCE [LARGE SCALE GENOMIC DNA]</scope>
    <source>
        <strain evidence="2 3">441</strain>
    </source>
</reference>